<dbReference type="RefSeq" id="WP_380804013.1">
    <property type="nucleotide sequence ID" value="NZ_JBHUIV010000018.1"/>
</dbReference>
<protein>
    <submittedName>
        <fullName evidence="5">Trans-sulfuration enzyme family protein</fullName>
    </submittedName>
</protein>
<evidence type="ECO:0000313" key="5">
    <source>
        <dbReference type="EMBL" id="MFD2202456.1"/>
    </source>
</evidence>
<reference evidence="6" key="1">
    <citation type="journal article" date="2019" name="Int. J. Syst. Evol. Microbiol.">
        <title>The Global Catalogue of Microorganisms (GCM) 10K type strain sequencing project: providing services to taxonomists for standard genome sequencing and annotation.</title>
        <authorList>
            <consortium name="The Broad Institute Genomics Platform"/>
            <consortium name="The Broad Institute Genome Sequencing Center for Infectious Disease"/>
            <person name="Wu L."/>
            <person name="Ma J."/>
        </authorList>
    </citation>
    <scope>NUCLEOTIDE SEQUENCE [LARGE SCALE GENOMIC DNA]</scope>
    <source>
        <strain evidence="6">KCTC 19812</strain>
    </source>
</reference>
<dbReference type="SUPFAM" id="SSF53383">
    <property type="entry name" value="PLP-dependent transferases"/>
    <property type="match status" value="1"/>
</dbReference>
<dbReference type="PANTHER" id="PTHR11808">
    <property type="entry name" value="TRANS-SULFURATION ENZYME FAMILY MEMBER"/>
    <property type="match status" value="1"/>
</dbReference>
<organism evidence="5 6">
    <name type="scientific">Shivajiella indica</name>
    <dbReference type="NCBI Taxonomy" id="872115"/>
    <lineage>
        <taxon>Bacteria</taxon>
        <taxon>Pseudomonadati</taxon>
        <taxon>Bacteroidota</taxon>
        <taxon>Cytophagia</taxon>
        <taxon>Cytophagales</taxon>
        <taxon>Cyclobacteriaceae</taxon>
        <taxon>Shivajiella</taxon>
    </lineage>
</organism>
<comment type="similarity">
    <text evidence="2 4">Belongs to the trans-sulfuration enzymes family.</text>
</comment>
<dbReference type="Gene3D" id="3.40.640.10">
    <property type="entry name" value="Type I PLP-dependent aspartate aminotransferase-like (Major domain)"/>
    <property type="match status" value="1"/>
</dbReference>
<sequence>MEIMKFGTKAIHAGLTPDPSTGAIMTPIFQTSTYVQKSPGDHLGYEYSRTHNPTRTALQNNLAALENGKYGLCFSSGLGAIDAIIKLLNPGDEVISTNDLYGGSYRIFTKVFERYGIKFHFISMEDPKSIDSYVNKNTKLIWAETPTNPMMNIIDIEEIGRVAKKHQLLFAVDNTFATPFLQNPLDLGADIVMHSVTKYLGGHSDVVMGALIVNDGQLAEKLAFIQNACGATPGPQDCFLVLRGIKTLHLRMERHCQNGREIAHFLKTHPKVDKVYWPGFVDHPNHGIAKKQMRDFGGMISFVIKGNKVEDAKIVLENLHYFSLAESLGGVESLCGHPATMTHASIPKEEREKVGLVDSLIRLSVGIEDVEDLKADLEAALSKV</sequence>
<dbReference type="CDD" id="cd00614">
    <property type="entry name" value="CGS_like"/>
    <property type="match status" value="1"/>
</dbReference>
<dbReference type="PANTHER" id="PTHR11808:SF15">
    <property type="entry name" value="CYSTATHIONINE GAMMA-LYASE"/>
    <property type="match status" value="1"/>
</dbReference>
<dbReference type="InterPro" id="IPR015421">
    <property type="entry name" value="PyrdxlP-dep_Trfase_major"/>
</dbReference>
<dbReference type="Gene3D" id="3.90.1150.10">
    <property type="entry name" value="Aspartate Aminotransferase, domain 1"/>
    <property type="match status" value="1"/>
</dbReference>
<dbReference type="InterPro" id="IPR000277">
    <property type="entry name" value="Cys/Met-Metab_PyrdxlP-dep_enz"/>
</dbReference>
<proteinExistence type="inferred from homology"/>
<comment type="cofactor">
    <cofactor evidence="1 4">
        <name>pyridoxal 5'-phosphate</name>
        <dbReference type="ChEBI" id="CHEBI:597326"/>
    </cofactor>
</comment>
<keyword evidence="6" id="KW-1185">Reference proteome</keyword>
<keyword evidence="3 4" id="KW-0663">Pyridoxal phosphate</keyword>
<dbReference type="Proteomes" id="UP001597414">
    <property type="component" value="Unassembled WGS sequence"/>
</dbReference>
<dbReference type="InterPro" id="IPR015424">
    <property type="entry name" value="PyrdxlP-dep_Trfase"/>
</dbReference>
<evidence type="ECO:0000256" key="4">
    <source>
        <dbReference type="RuleBase" id="RU362118"/>
    </source>
</evidence>
<name>A0ABW5BCK9_9BACT</name>
<evidence type="ECO:0000256" key="2">
    <source>
        <dbReference type="ARBA" id="ARBA00009077"/>
    </source>
</evidence>
<dbReference type="PIRSF" id="PIRSF001434">
    <property type="entry name" value="CGS"/>
    <property type="match status" value="1"/>
</dbReference>
<evidence type="ECO:0000256" key="1">
    <source>
        <dbReference type="ARBA" id="ARBA00001933"/>
    </source>
</evidence>
<dbReference type="EMBL" id="JBHUIV010000018">
    <property type="protein sequence ID" value="MFD2202456.1"/>
    <property type="molecule type" value="Genomic_DNA"/>
</dbReference>
<evidence type="ECO:0000313" key="6">
    <source>
        <dbReference type="Proteomes" id="UP001597414"/>
    </source>
</evidence>
<dbReference type="InterPro" id="IPR015422">
    <property type="entry name" value="PyrdxlP-dep_Trfase_small"/>
</dbReference>
<comment type="caution">
    <text evidence="5">The sequence shown here is derived from an EMBL/GenBank/DDBJ whole genome shotgun (WGS) entry which is preliminary data.</text>
</comment>
<gene>
    <name evidence="5" type="ORF">ACFSKV_12850</name>
</gene>
<dbReference type="Pfam" id="PF01053">
    <property type="entry name" value="Cys_Met_Meta_PP"/>
    <property type="match status" value="1"/>
</dbReference>
<accession>A0ABW5BCK9</accession>
<evidence type="ECO:0000256" key="3">
    <source>
        <dbReference type="ARBA" id="ARBA00022898"/>
    </source>
</evidence>